<evidence type="ECO:0000313" key="2">
    <source>
        <dbReference type="EMBL" id="AKH15887.1"/>
    </source>
</evidence>
<dbReference type="Gene3D" id="3.40.50.1820">
    <property type="entry name" value="alpha/beta hydrolase"/>
    <property type="match status" value="1"/>
</dbReference>
<keyword evidence="3" id="KW-1185">Reference proteome</keyword>
<reference evidence="2 3" key="1">
    <citation type="submission" date="2015-01" db="EMBL/GenBank/DDBJ databases">
        <title>Deinococcus soli/N5/whole genome sequencing.</title>
        <authorList>
            <person name="Kim M.K."/>
            <person name="Srinivasan S."/>
            <person name="Lee J.-J."/>
        </authorList>
    </citation>
    <scope>NUCLEOTIDE SEQUENCE [LARGE SCALE GENOMIC DNA]</scope>
    <source>
        <strain evidence="2 3">N5</strain>
    </source>
</reference>
<sequence>MLTGVTSEPPVRARRPARLSPRVRTWLVAGLSLLGGYVIATARQVAVRPPLVLGQDAVSSRQSREARVTLEQAGGPVIRIRPAGGEARTLLVFYPGGLVRPQAYEWLGRALADQGVETVIPAFPLDLAVTAAGRADALIGAYGGGKRVVIAGHSLGGAMAAQYAARHPGKVAGLILMAAYPAGNVTLKDQTLPVLSLLAERDGVAAPEDVRGGLDRLPAGTTLTVIPGAVHAFFGRYGPQRGDGQPDVNRAQAEGDILNAVQTYLTGLR</sequence>
<dbReference type="OrthoDB" id="9780932at2"/>
<keyword evidence="2" id="KW-0378">Hydrolase</keyword>
<dbReference type="Pfam" id="PF12695">
    <property type="entry name" value="Abhydrolase_5"/>
    <property type="match status" value="1"/>
</dbReference>
<evidence type="ECO:0000259" key="1">
    <source>
        <dbReference type="Pfam" id="PF12695"/>
    </source>
</evidence>
<dbReference type="KEGG" id="dch:SY84_01200"/>
<feature type="domain" description="Alpha/beta hydrolase fold-5" evidence="1">
    <location>
        <begin position="91"/>
        <end position="250"/>
    </location>
</feature>
<accession>A0A0F7JJL3</accession>
<dbReference type="PATRIC" id="fig|1309411.5.peg.246"/>
<dbReference type="GO" id="GO:0016787">
    <property type="term" value="F:hydrolase activity"/>
    <property type="evidence" value="ECO:0007669"/>
    <property type="project" value="UniProtKB-KW"/>
</dbReference>
<dbReference type="InterPro" id="IPR029059">
    <property type="entry name" value="AB_hydrolase_5"/>
</dbReference>
<dbReference type="InterPro" id="IPR029058">
    <property type="entry name" value="AB_hydrolase_fold"/>
</dbReference>
<organism evidence="2 3">
    <name type="scientific">Deinococcus soli</name>
    <name type="common">ex Cha et al. 2016</name>
    <dbReference type="NCBI Taxonomy" id="1309411"/>
    <lineage>
        <taxon>Bacteria</taxon>
        <taxon>Thermotogati</taxon>
        <taxon>Deinococcota</taxon>
        <taxon>Deinococci</taxon>
        <taxon>Deinococcales</taxon>
        <taxon>Deinococcaceae</taxon>
        <taxon>Deinococcus</taxon>
    </lineage>
</organism>
<name>A0A0F7JJL3_9DEIO</name>
<dbReference type="AlphaFoldDB" id="A0A0F7JJL3"/>
<dbReference type="EMBL" id="CP011389">
    <property type="protein sequence ID" value="AKH15887.1"/>
    <property type="molecule type" value="Genomic_DNA"/>
</dbReference>
<protein>
    <submittedName>
        <fullName evidence="2">Alpha/beta hydrolase</fullName>
    </submittedName>
</protein>
<evidence type="ECO:0000313" key="3">
    <source>
        <dbReference type="Proteomes" id="UP000034024"/>
    </source>
</evidence>
<gene>
    <name evidence="2" type="ORF">SY84_01200</name>
</gene>
<proteinExistence type="predicted"/>
<dbReference type="Proteomes" id="UP000034024">
    <property type="component" value="Chromosome"/>
</dbReference>
<dbReference type="SUPFAM" id="SSF53474">
    <property type="entry name" value="alpha/beta-Hydrolases"/>
    <property type="match status" value="1"/>
</dbReference>